<dbReference type="NCBIfam" id="TIGR01733">
    <property type="entry name" value="AA-adenyl-dom"/>
    <property type="match status" value="1"/>
</dbReference>
<dbReference type="InterPro" id="IPR009081">
    <property type="entry name" value="PP-bd_ACP"/>
</dbReference>
<dbReference type="GO" id="GO:0005737">
    <property type="term" value="C:cytoplasm"/>
    <property type="evidence" value="ECO:0007669"/>
    <property type="project" value="TreeGrafter"/>
</dbReference>
<sequence>MAETRELPLPADPVDRFRQTVRAVPGRTAVIGPDGALTFAELDARTADLAGRLHALGIGPGDRVGVGLPRGTDWVVAPLAVWRAGAAYVPLDPAHPEARLTRVAADAGLRALVTDAAPAWSTGIPVLVPGPTGTTAPPRVAPAAQDPAYVIHTSGSTGTPKGVETCRGGVAALVAGLEQRGVYADGHRVVAWNASMSFDASVQQWVRVCRGDTLVVLDDADRTDPHRLAALLAEHGVTDLDLTPSHWEALAPHLLPQAAPERMLRLLIGGEPVPPRMWRELAEAYTEGRIEAYNLYGPTETTVDATACRIEGPGPHLGSPLPRVRAYVLDAALRPAPAGTAGELYLAGPGLANGYTGRPALTAERFVADPFAADGTRMYRSGDEVRQGADGTLEFLGRTDRQVKVRGFRVELGEIEAALRSHPGVTGAVATVREGTVLLAHYVTSGGSGPTPEELRAHTAAALPGYMVPAAFVALDVLPMTVSGKVDVRALPAPEAVTERSGADGSSSASSADGSNSSNSFNSSSTSSTSSSSSSSSSSNSPGGLHGEIEELIAGVWSEVLGRDDIHPDDDFFALGGHSLVALRVVSRLKKRIGVVVPTKDIYRHPRLRDLAGHAESLRAGRTA</sequence>
<dbReference type="CDD" id="cd05930">
    <property type="entry name" value="A_NRPS"/>
    <property type="match status" value="1"/>
</dbReference>
<organism evidence="6 7">
    <name type="scientific">Streptomyces telluris</name>
    <dbReference type="NCBI Taxonomy" id="2720021"/>
    <lineage>
        <taxon>Bacteria</taxon>
        <taxon>Bacillati</taxon>
        <taxon>Actinomycetota</taxon>
        <taxon>Actinomycetes</taxon>
        <taxon>Kitasatosporales</taxon>
        <taxon>Streptomycetaceae</taxon>
        <taxon>Streptomyces</taxon>
    </lineage>
</organism>
<evidence type="ECO:0000256" key="4">
    <source>
        <dbReference type="SAM" id="MobiDB-lite"/>
    </source>
</evidence>
<dbReference type="Pfam" id="PF00550">
    <property type="entry name" value="PP-binding"/>
    <property type="match status" value="1"/>
</dbReference>
<dbReference type="InterPro" id="IPR045851">
    <property type="entry name" value="AMP-bd_C_sf"/>
</dbReference>
<keyword evidence="3" id="KW-0597">Phosphoprotein</keyword>
<feature type="region of interest" description="Disordered" evidence="4">
    <location>
        <begin position="495"/>
        <end position="545"/>
    </location>
</feature>
<dbReference type="FunFam" id="2.30.38.10:FF:000001">
    <property type="entry name" value="Non-ribosomal peptide synthetase PvdI"/>
    <property type="match status" value="1"/>
</dbReference>
<dbReference type="SUPFAM" id="SSF47336">
    <property type="entry name" value="ACP-like"/>
    <property type="match status" value="1"/>
</dbReference>
<dbReference type="PROSITE" id="PS00012">
    <property type="entry name" value="PHOSPHOPANTETHEINE"/>
    <property type="match status" value="1"/>
</dbReference>
<dbReference type="Proteomes" id="UP001142374">
    <property type="component" value="Unassembled WGS sequence"/>
</dbReference>
<dbReference type="InterPro" id="IPR020845">
    <property type="entry name" value="AMP-binding_CS"/>
</dbReference>
<dbReference type="PROSITE" id="PS50075">
    <property type="entry name" value="CARRIER"/>
    <property type="match status" value="1"/>
</dbReference>
<evidence type="ECO:0000256" key="3">
    <source>
        <dbReference type="ARBA" id="ARBA00022553"/>
    </source>
</evidence>
<comment type="cofactor">
    <cofactor evidence="1">
        <name>pantetheine 4'-phosphate</name>
        <dbReference type="ChEBI" id="CHEBI:47942"/>
    </cofactor>
</comment>
<feature type="compositionally biased region" description="Low complexity" evidence="4">
    <location>
        <begin position="503"/>
        <end position="541"/>
    </location>
</feature>
<evidence type="ECO:0000256" key="2">
    <source>
        <dbReference type="ARBA" id="ARBA00022450"/>
    </source>
</evidence>
<dbReference type="Pfam" id="PF00501">
    <property type="entry name" value="AMP-binding"/>
    <property type="match status" value="1"/>
</dbReference>
<dbReference type="InterPro" id="IPR006162">
    <property type="entry name" value="Ppantetheine_attach_site"/>
</dbReference>
<dbReference type="SUPFAM" id="SSF56801">
    <property type="entry name" value="Acetyl-CoA synthetase-like"/>
    <property type="match status" value="1"/>
</dbReference>
<dbReference type="FunFam" id="1.10.1200.10:FF:000005">
    <property type="entry name" value="Nonribosomal peptide synthetase 1"/>
    <property type="match status" value="1"/>
</dbReference>
<dbReference type="GO" id="GO:0017000">
    <property type="term" value="P:antibiotic biosynthetic process"/>
    <property type="evidence" value="ECO:0007669"/>
    <property type="project" value="UniProtKB-ARBA"/>
</dbReference>
<dbReference type="GO" id="GO:0031177">
    <property type="term" value="F:phosphopantetheine binding"/>
    <property type="evidence" value="ECO:0007669"/>
    <property type="project" value="InterPro"/>
</dbReference>
<dbReference type="InterPro" id="IPR042099">
    <property type="entry name" value="ANL_N_sf"/>
</dbReference>
<dbReference type="Pfam" id="PF13193">
    <property type="entry name" value="AMP-binding_C"/>
    <property type="match status" value="1"/>
</dbReference>
<keyword evidence="7" id="KW-1185">Reference proteome</keyword>
<dbReference type="AlphaFoldDB" id="A0A9X2LM83"/>
<evidence type="ECO:0000259" key="5">
    <source>
        <dbReference type="PROSITE" id="PS50075"/>
    </source>
</evidence>
<name>A0A9X2LM83_9ACTN</name>
<dbReference type="GO" id="GO:0043041">
    <property type="term" value="P:amino acid activation for nonribosomal peptide biosynthetic process"/>
    <property type="evidence" value="ECO:0007669"/>
    <property type="project" value="TreeGrafter"/>
</dbReference>
<evidence type="ECO:0000313" key="7">
    <source>
        <dbReference type="Proteomes" id="UP001142374"/>
    </source>
</evidence>
<keyword evidence="2" id="KW-0596">Phosphopantetheine</keyword>
<dbReference type="InterPro" id="IPR025110">
    <property type="entry name" value="AMP-bd_C"/>
</dbReference>
<proteinExistence type="predicted"/>
<feature type="domain" description="Carrier" evidence="5">
    <location>
        <begin position="544"/>
        <end position="619"/>
    </location>
</feature>
<dbReference type="PANTHER" id="PTHR45527">
    <property type="entry name" value="NONRIBOSOMAL PEPTIDE SYNTHETASE"/>
    <property type="match status" value="1"/>
</dbReference>
<dbReference type="RefSeq" id="WP_168093121.1">
    <property type="nucleotide sequence ID" value="NZ_JAATER010000120.1"/>
</dbReference>
<protein>
    <submittedName>
        <fullName evidence="6">Non-ribosomal peptide synthetase</fullName>
    </submittedName>
</protein>
<dbReference type="InterPro" id="IPR000873">
    <property type="entry name" value="AMP-dep_synth/lig_dom"/>
</dbReference>
<dbReference type="InterPro" id="IPR010071">
    <property type="entry name" value="AA_adenyl_dom"/>
</dbReference>
<dbReference type="InterPro" id="IPR036736">
    <property type="entry name" value="ACP-like_sf"/>
</dbReference>
<dbReference type="EMBL" id="JANIID010000031">
    <property type="protein sequence ID" value="MCQ8773514.1"/>
    <property type="molecule type" value="Genomic_DNA"/>
</dbReference>
<dbReference type="Gene3D" id="3.40.50.12780">
    <property type="entry name" value="N-terminal domain of ligase-like"/>
    <property type="match status" value="1"/>
</dbReference>
<evidence type="ECO:0000256" key="1">
    <source>
        <dbReference type="ARBA" id="ARBA00001957"/>
    </source>
</evidence>
<dbReference type="GO" id="GO:0044550">
    <property type="term" value="P:secondary metabolite biosynthetic process"/>
    <property type="evidence" value="ECO:0007669"/>
    <property type="project" value="TreeGrafter"/>
</dbReference>
<dbReference type="SMART" id="SM00823">
    <property type="entry name" value="PKS_PP"/>
    <property type="match status" value="1"/>
</dbReference>
<dbReference type="Gene3D" id="1.10.1200.10">
    <property type="entry name" value="ACP-like"/>
    <property type="match status" value="1"/>
</dbReference>
<accession>A0A9X2LM83</accession>
<gene>
    <name evidence="6" type="ORF">NQU55_27715</name>
</gene>
<dbReference type="InterPro" id="IPR020806">
    <property type="entry name" value="PKS_PP-bd"/>
</dbReference>
<dbReference type="Gene3D" id="3.30.300.30">
    <property type="match status" value="1"/>
</dbReference>
<reference evidence="6" key="1">
    <citation type="submission" date="2022-06" db="EMBL/GenBank/DDBJ databases">
        <title>WGS of actinobacteria.</title>
        <authorList>
            <person name="Thawai C."/>
        </authorList>
    </citation>
    <scope>NUCLEOTIDE SEQUENCE</scope>
    <source>
        <strain evidence="6">AA8</strain>
    </source>
</reference>
<evidence type="ECO:0000313" key="6">
    <source>
        <dbReference type="EMBL" id="MCQ8773514.1"/>
    </source>
</evidence>
<dbReference type="PANTHER" id="PTHR45527:SF1">
    <property type="entry name" value="FATTY ACID SYNTHASE"/>
    <property type="match status" value="1"/>
</dbReference>
<dbReference type="PROSITE" id="PS00455">
    <property type="entry name" value="AMP_BINDING"/>
    <property type="match status" value="1"/>
</dbReference>
<comment type="caution">
    <text evidence="6">The sequence shown here is derived from an EMBL/GenBank/DDBJ whole genome shotgun (WGS) entry which is preliminary data.</text>
</comment>